<dbReference type="InterPro" id="IPR011006">
    <property type="entry name" value="CheY-like_superfamily"/>
</dbReference>
<feature type="domain" description="Histidine kinase" evidence="8">
    <location>
        <begin position="237"/>
        <end position="459"/>
    </location>
</feature>
<dbReference type="InterPro" id="IPR003594">
    <property type="entry name" value="HATPase_dom"/>
</dbReference>
<dbReference type="InterPro" id="IPR001789">
    <property type="entry name" value="Sig_transdc_resp-reg_receiver"/>
</dbReference>
<keyword evidence="7" id="KW-0812">Transmembrane</keyword>
<dbReference type="SMART" id="SM00387">
    <property type="entry name" value="HATPase_c"/>
    <property type="match status" value="1"/>
</dbReference>
<evidence type="ECO:0000259" key="8">
    <source>
        <dbReference type="PROSITE" id="PS50109"/>
    </source>
</evidence>
<evidence type="ECO:0000313" key="10">
    <source>
        <dbReference type="EMBL" id="SMD03196.1"/>
    </source>
</evidence>
<proteinExistence type="predicted"/>
<feature type="coiled-coil region" evidence="6">
    <location>
        <begin position="203"/>
        <end position="230"/>
    </location>
</feature>
<evidence type="ECO:0000256" key="6">
    <source>
        <dbReference type="SAM" id="Coils"/>
    </source>
</evidence>
<dbReference type="InterPro" id="IPR003661">
    <property type="entry name" value="HisK_dim/P_dom"/>
</dbReference>
<protein>
    <recommendedName>
        <fullName evidence="2">histidine kinase</fullName>
        <ecNumber evidence="2">2.7.13.3</ecNumber>
    </recommendedName>
</protein>
<accession>A0A1W2E1T2</accession>
<dbReference type="SMART" id="SM00388">
    <property type="entry name" value="HisKA"/>
    <property type="match status" value="1"/>
</dbReference>
<feature type="transmembrane region" description="Helical" evidence="7">
    <location>
        <begin position="64"/>
        <end position="84"/>
    </location>
</feature>
<dbReference type="Gene3D" id="3.30.565.10">
    <property type="entry name" value="Histidine kinase-like ATPase, C-terminal domain"/>
    <property type="match status" value="1"/>
</dbReference>
<comment type="catalytic activity">
    <reaction evidence="1">
        <text>ATP + protein L-histidine = ADP + protein N-phospho-L-histidine.</text>
        <dbReference type="EC" id="2.7.13.3"/>
    </reaction>
</comment>
<evidence type="ECO:0000256" key="1">
    <source>
        <dbReference type="ARBA" id="ARBA00000085"/>
    </source>
</evidence>
<keyword evidence="3 5" id="KW-0597">Phosphoprotein</keyword>
<dbReference type="PROSITE" id="PS50110">
    <property type="entry name" value="RESPONSE_REGULATORY"/>
    <property type="match status" value="1"/>
</dbReference>
<dbReference type="Gene3D" id="1.10.287.130">
    <property type="match status" value="1"/>
</dbReference>
<dbReference type="SUPFAM" id="SSF55874">
    <property type="entry name" value="ATPase domain of HSP90 chaperone/DNA topoisomerase II/histidine kinase"/>
    <property type="match status" value="1"/>
</dbReference>
<dbReference type="FunFam" id="3.30.565.10:FF:000010">
    <property type="entry name" value="Sensor histidine kinase RcsC"/>
    <property type="match status" value="1"/>
</dbReference>
<keyword evidence="7" id="KW-1133">Transmembrane helix</keyword>
<dbReference type="CDD" id="cd16922">
    <property type="entry name" value="HATPase_EvgS-ArcB-TorS-like"/>
    <property type="match status" value="1"/>
</dbReference>
<evidence type="ECO:0000259" key="9">
    <source>
        <dbReference type="PROSITE" id="PS50110"/>
    </source>
</evidence>
<organism evidence="10 11">
    <name type="scientific">Pedobacter nyackensis</name>
    <dbReference type="NCBI Taxonomy" id="475255"/>
    <lineage>
        <taxon>Bacteria</taxon>
        <taxon>Pseudomonadati</taxon>
        <taxon>Bacteroidota</taxon>
        <taxon>Sphingobacteriia</taxon>
        <taxon>Sphingobacteriales</taxon>
        <taxon>Sphingobacteriaceae</taxon>
        <taxon>Pedobacter</taxon>
    </lineage>
</organism>
<sequence>MSNLYTMINLSQPIENFIAKLAKTEPDPINRARVKMLLYIITIYLPYTALLIVTYYFGGETLHLTRVSIVFATCLLLLFIIYYFQSWKLASHIVLVSLTLAVWTNISIYVRDINVETLQFIWFASALSFYMHGLKWGWFYSAINVIPVLAFTALNRTNYFYLGDGPYEVSQVIYLFVTAYNFVCIIYMHYYFFKVFTRNFINLTHTKNELNELNEKLNTTLSNLKKVSNARMDFLSTMSHELRTPLNGVIGISNALLHHNPREDQEENLAVLKFSAENLLSLVNDILDFNKFDSDKVELENIPFDLTVLINNNYSSLKLKAKEKMLDLKLSIADDIEHKLVTGDPTRLTQVLLNLLNNAIKFTENGSVSLHTQTIKLTENQITIRFTIEDTGIGIEQNRQKDIFEPFIQASTSTNRNYGGTGLGLPIVKKVLAMYNSQLKLTSTPNVGTKFCFDIAFHYQKADTATSHKSINIKQELAHLRVLVAEDNPVNILVIKKTLQQWNIEPIIAENGLIALQKLEEEDFDIVLMDIYMPEMDGYEATIMIRKMLPPVKATVPIIAMTASVNDSVVEKVKQSGMNDYLSKPFDPNHLFQKLKGLCIEVPLSKN</sequence>
<dbReference type="InterPro" id="IPR004358">
    <property type="entry name" value="Sig_transdc_His_kin-like_C"/>
</dbReference>
<feature type="modified residue" description="4-aspartylphosphate" evidence="5">
    <location>
        <position position="530"/>
    </location>
</feature>
<feature type="transmembrane region" description="Helical" evidence="7">
    <location>
        <begin position="36"/>
        <end position="57"/>
    </location>
</feature>
<feature type="domain" description="Response regulatory" evidence="9">
    <location>
        <begin position="481"/>
        <end position="599"/>
    </location>
</feature>
<dbReference type="InterPro" id="IPR036890">
    <property type="entry name" value="HATPase_C_sf"/>
</dbReference>
<keyword evidence="4" id="KW-0902">Two-component regulatory system</keyword>
<feature type="transmembrane region" description="Helical" evidence="7">
    <location>
        <begin position="173"/>
        <end position="193"/>
    </location>
</feature>
<keyword evidence="10" id="KW-0418">Kinase</keyword>
<dbReference type="InterPro" id="IPR036097">
    <property type="entry name" value="HisK_dim/P_sf"/>
</dbReference>
<name>A0A1W2E1T2_9SPHI</name>
<dbReference type="STRING" id="475255.SAMN04488101_10951"/>
<dbReference type="CDD" id="cd17546">
    <property type="entry name" value="REC_hyHK_CKI1_RcsC-like"/>
    <property type="match status" value="1"/>
</dbReference>
<dbReference type="AlphaFoldDB" id="A0A1W2E1T2"/>
<dbReference type="PANTHER" id="PTHR45339:SF1">
    <property type="entry name" value="HYBRID SIGNAL TRANSDUCTION HISTIDINE KINASE J"/>
    <property type="match status" value="1"/>
</dbReference>
<keyword evidence="6" id="KW-0175">Coiled coil</keyword>
<evidence type="ECO:0000256" key="2">
    <source>
        <dbReference type="ARBA" id="ARBA00012438"/>
    </source>
</evidence>
<evidence type="ECO:0000256" key="7">
    <source>
        <dbReference type="SAM" id="Phobius"/>
    </source>
</evidence>
<dbReference type="CDD" id="cd00082">
    <property type="entry name" value="HisKA"/>
    <property type="match status" value="1"/>
</dbReference>
<dbReference type="SUPFAM" id="SSF52172">
    <property type="entry name" value="CheY-like"/>
    <property type="match status" value="1"/>
</dbReference>
<dbReference type="GO" id="GO:0000155">
    <property type="term" value="F:phosphorelay sensor kinase activity"/>
    <property type="evidence" value="ECO:0007669"/>
    <property type="project" value="InterPro"/>
</dbReference>
<dbReference type="InterPro" id="IPR005467">
    <property type="entry name" value="His_kinase_dom"/>
</dbReference>
<dbReference type="PANTHER" id="PTHR45339">
    <property type="entry name" value="HYBRID SIGNAL TRANSDUCTION HISTIDINE KINASE J"/>
    <property type="match status" value="1"/>
</dbReference>
<feature type="transmembrane region" description="Helical" evidence="7">
    <location>
        <begin position="139"/>
        <end position="161"/>
    </location>
</feature>
<evidence type="ECO:0000256" key="3">
    <source>
        <dbReference type="ARBA" id="ARBA00022553"/>
    </source>
</evidence>
<dbReference type="Pfam" id="PF00072">
    <property type="entry name" value="Response_reg"/>
    <property type="match status" value="1"/>
</dbReference>
<dbReference type="SUPFAM" id="SSF47384">
    <property type="entry name" value="Homodimeric domain of signal transducing histidine kinase"/>
    <property type="match status" value="1"/>
</dbReference>
<dbReference type="EMBL" id="FWYB01000009">
    <property type="protein sequence ID" value="SMD03196.1"/>
    <property type="molecule type" value="Genomic_DNA"/>
</dbReference>
<evidence type="ECO:0000256" key="5">
    <source>
        <dbReference type="PROSITE-ProRule" id="PRU00169"/>
    </source>
</evidence>
<dbReference type="PRINTS" id="PR00344">
    <property type="entry name" value="BCTRLSENSOR"/>
</dbReference>
<dbReference type="Pfam" id="PF00512">
    <property type="entry name" value="HisKA"/>
    <property type="match status" value="1"/>
</dbReference>
<dbReference type="PROSITE" id="PS50109">
    <property type="entry name" value="HIS_KIN"/>
    <property type="match status" value="1"/>
</dbReference>
<keyword evidence="7" id="KW-0472">Membrane</keyword>
<dbReference type="EC" id="2.7.13.3" evidence="2"/>
<dbReference type="SMART" id="SM00448">
    <property type="entry name" value="REC"/>
    <property type="match status" value="1"/>
</dbReference>
<dbReference type="Pfam" id="PF02518">
    <property type="entry name" value="HATPase_c"/>
    <property type="match status" value="1"/>
</dbReference>
<evidence type="ECO:0000256" key="4">
    <source>
        <dbReference type="ARBA" id="ARBA00023012"/>
    </source>
</evidence>
<evidence type="ECO:0000313" key="11">
    <source>
        <dbReference type="Proteomes" id="UP000192678"/>
    </source>
</evidence>
<keyword evidence="11" id="KW-1185">Reference proteome</keyword>
<dbReference type="Proteomes" id="UP000192678">
    <property type="component" value="Unassembled WGS sequence"/>
</dbReference>
<gene>
    <name evidence="10" type="ORF">SAMN04488101_10951</name>
</gene>
<feature type="transmembrane region" description="Helical" evidence="7">
    <location>
        <begin position="90"/>
        <end position="110"/>
    </location>
</feature>
<reference evidence="10 11" key="1">
    <citation type="submission" date="2017-04" db="EMBL/GenBank/DDBJ databases">
        <authorList>
            <person name="Afonso C.L."/>
            <person name="Miller P.J."/>
            <person name="Scott M.A."/>
            <person name="Spackman E."/>
            <person name="Goraichik I."/>
            <person name="Dimitrov K.M."/>
            <person name="Suarez D.L."/>
            <person name="Swayne D.E."/>
        </authorList>
    </citation>
    <scope>NUCLEOTIDE SEQUENCE [LARGE SCALE GENOMIC DNA]</scope>
    <source>
        <strain evidence="10 11">DSM 19625</strain>
    </source>
</reference>
<dbReference type="Gene3D" id="3.40.50.2300">
    <property type="match status" value="1"/>
</dbReference>
<keyword evidence="10" id="KW-0808">Transferase</keyword>